<evidence type="ECO:0000313" key="7">
    <source>
        <dbReference type="Proteomes" id="UP001189429"/>
    </source>
</evidence>
<keyword evidence="3" id="KW-0862">Zinc</keyword>
<evidence type="ECO:0000256" key="1">
    <source>
        <dbReference type="ARBA" id="ARBA00022723"/>
    </source>
</evidence>
<feature type="non-terminal residue" evidence="6">
    <location>
        <position position="1"/>
    </location>
</feature>
<dbReference type="PROSITE" id="PS51266">
    <property type="entry name" value="ZF_CHY"/>
    <property type="match status" value="1"/>
</dbReference>
<comment type="caution">
    <text evidence="6">The sequence shown here is derived from an EMBL/GenBank/DDBJ whole genome shotgun (WGS) entry which is preliminary data.</text>
</comment>
<dbReference type="EMBL" id="CAUYUJ010015885">
    <property type="protein sequence ID" value="CAK0859279.1"/>
    <property type="molecule type" value="Genomic_DNA"/>
</dbReference>
<sequence>CPKCYAKLNLAIEGAELLGPAVERWRKIAEEGGDQMNARKRLQEARRQEKALGVVAGQPLPGKGACKHFTKSYRWLRFPCCGRAFPCVMCHDEQMDHPHEWANRMLCGP</sequence>
<accession>A0ABN9UHZ2</accession>
<evidence type="ECO:0000256" key="4">
    <source>
        <dbReference type="PROSITE-ProRule" id="PRU00601"/>
    </source>
</evidence>
<dbReference type="Proteomes" id="UP001189429">
    <property type="component" value="Unassembled WGS sequence"/>
</dbReference>
<reference evidence="6" key="1">
    <citation type="submission" date="2023-10" db="EMBL/GenBank/DDBJ databases">
        <authorList>
            <person name="Chen Y."/>
            <person name="Shah S."/>
            <person name="Dougan E. K."/>
            <person name="Thang M."/>
            <person name="Chan C."/>
        </authorList>
    </citation>
    <scope>NUCLEOTIDE SEQUENCE [LARGE SCALE GENOMIC DNA]</scope>
</reference>
<feature type="domain" description="CHY-type" evidence="5">
    <location>
        <begin position="59"/>
        <end position="109"/>
    </location>
</feature>
<keyword evidence="7" id="KW-1185">Reference proteome</keyword>
<evidence type="ECO:0000256" key="2">
    <source>
        <dbReference type="ARBA" id="ARBA00022771"/>
    </source>
</evidence>
<evidence type="ECO:0000313" key="6">
    <source>
        <dbReference type="EMBL" id="CAK0859279.1"/>
    </source>
</evidence>
<gene>
    <name evidence="6" type="ORF">PCOR1329_LOCUS48698</name>
</gene>
<dbReference type="SUPFAM" id="SSF161219">
    <property type="entry name" value="CHY zinc finger-like"/>
    <property type="match status" value="1"/>
</dbReference>
<dbReference type="InterPro" id="IPR008913">
    <property type="entry name" value="Znf_CHY"/>
</dbReference>
<keyword evidence="1" id="KW-0479">Metal-binding</keyword>
<evidence type="ECO:0000256" key="3">
    <source>
        <dbReference type="ARBA" id="ARBA00022833"/>
    </source>
</evidence>
<proteinExistence type="predicted"/>
<organism evidence="6 7">
    <name type="scientific">Prorocentrum cordatum</name>
    <dbReference type="NCBI Taxonomy" id="2364126"/>
    <lineage>
        <taxon>Eukaryota</taxon>
        <taxon>Sar</taxon>
        <taxon>Alveolata</taxon>
        <taxon>Dinophyceae</taxon>
        <taxon>Prorocentrales</taxon>
        <taxon>Prorocentraceae</taxon>
        <taxon>Prorocentrum</taxon>
    </lineage>
</organism>
<name>A0ABN9UHZ2_9DINO</name>
<evidence type="ECO:0000259" key="5">
    <source>
        <dbReference type="PROSITE" id="PS51266"/>
    </source>
</evidence>
<dbReference type="InterPro" id="IPR037274">
    <property type="entry name" value="Znf_CHY_sf"/>
</dbReference>
<protein>
    <recommendedName>
        <fullName evidence="5">CHY-type domain-containing protein</fullName>
    </recommendedName>
</protein>
<keyword evidence="2 4" id="KW-0863">Zinc-finger</keyword>